<feature type="region of interest" description="Disordered" evidence="1">
    <location>
        <begin position="468"/>
        <end position="493"/>
    </location>
</feature>
<feature type="compositionally biased region" description="Basic and acidic residues" evidence="1">
    <location>
        <begin position="470"/>
        <end position="480"/>
    </location>
</feature>
<protein>
    <submittedName>
        <fullName evidence="2">Uncharacterized protein</fullName>
    </submittedName>
</protein>
<comment type="caution">
    <text evidence="2">The sequence shown here is derived from an EMBL/GenBank/DDBJ whole genome shotgun (WGS) entry which is preliminary data.</text>
</comment>
<feature type="region of interest" description="Disordered" evidence="1">
    <location>
        <begin position="160"/>
        <end position="220"/>
    </location>
</feature>
<evidence type="ECO:0000313" key="2">
    <source>
        <dbReference type="EMBL" id="CAG2256619.1"/>
    </source>
</evidence>
<evidence type="ECO:0000256" key="1">
    <source>
        <dbReference type="SAM" id="MobiDB-lite"/>
    </source>
</evidence>
<sequence>MVEDEESDNDVKANSSYKFTCKKLPKFTAFEDSGINVDDETLEVTIPDSLTEGLPSNNEVETKCVKDKVKKRSKENQSTMRNLISTSVKLYVAEELHEDVEKDDSPVPSHLLIETTMEETKVQETVNNKNVPISDKARSDRMSKIGKYSLRKRNKEKLKEAYKISDSEEEISSTQSSNSNRVNEQLQLTPDNITNYTPTPDEITNYTPSPDDITSYIPNNKDKHTTFEILENKDKTTKNSRHYTTTTVQKIDSSSCFGFESPRDDHRTDKSQNSKRSLLLLMSYSQSDTLLPCEKGDAGSDPYDFEAECNRQKGLKSSKVLQKKGTVKSKQQMSITKVKDDNSKKLKERSRNLLEHVEQTPLTLFNDDNTYQMKATKAPKKRSKGHNNKQKLYKEKKDSKKCKLNNSVSFKDECDDDKKQRKMQKEFDCYPGDIEETIDSDQLDPTNLQSVVFDEVSLRKISKRLSNMTSDDKSKATKELDNEDSSDSQEVRIGNILNQQSKLKSNCTSMPIDIDIGVEPAGSLDSQSPVHIQLKDSRRKKKKEVSPSKM</sequence>
<feature type="compositionally biased region" description="Basic residues" evidence="1">
    <location>
        <begin position="377"/>
        <end position="391"/>
    </location>
</feature>
<dbReference type="EMBL" id="CAJPWZ010003308">
    <property type="protein sequence ID" value="CAG2256619.1"/>
    <property type="molecule type" value="Genomic_DNA"/>
</dbReference>
<feature type="region of interest" description="Disordered" evidence="1">
    <location>
        <begin position="518"/>
        <end position="550"/>
    </location>
</feature>
<organism evidence="2 3">
    <name type="scientific">Mytilus edulis</name>
    <name type="common">Blue mussel</name>
    <dbReference type="NCBI Taxonomy" id="6550"/>
    <lineage>
        <taxon>Eukaryota</taxon>
        <taxon>Metazoa</taxon>
        <taxon>Spiralia</taxon>
        <taxon>Lophotrochozoa</taxon>
        <taxon>Mollusca</taxon>
        <taxon>Bivalvia</taxon>
        <taxon>Autobranchia</taxon>
        <taxon>Pteriomorphia</taxon>
        <taxon>Mytilida</taxon>
        <taxon>Mytiloidea</taxon>
        <taxon>Mytilidae</taxon>
        <taxon>Mytilinae</taxon>
        <taxon>Mytilus</taxon>
    </lineage>
</organism>
<accession>A0A8S3VR23</accession>
<feature type="region of interest" description="Disordered" evidence="1">
    <location>
        <begin position="48"/>
        <end position="78"/>
    </location>
</feature>
<proteinExistence type="predicted"/>
<gene>
    <name evidence="2" type="ORF">MEDL_67971</name>
</gene>
<dbReference type="Proteomes" id="UP000683360">
    <property type="component" value="Unassembled WGS sequence"/>
</dbReference>
<dbReference type="AlphaFoldDB" id="A0A8S3VR23"/>
<feature type="region of interest" description="Disordered" evidence="1">
    <location>
        <begin position="320"/>
        <end position="343"/>
    </location>
</feature>
<evidence type="ECO:0000313" key="3">
    <source>
        <dbReference type="Proteomes" id="UP000683360"/>
    </source>
</evidence>
<name>A0A8S3VR23_MYTED</name>
<feature type="region of interest" description="Disordered" evidence="1">
    <location>
        <begin position="372"/>
        <end position="400"/>
    </location>
</feature>
<reference evidence="2" key="1">
    <citation type="submission" date="2021-03" db="EMBL/GenBank/DDBJ databases">
        <authorList>
            <person name="Bekaert M."/>
        </authorList>
    </citation>
    <scope>NUCLEOTIDE SEQUENCE</scope>
</reference>
<feature type="compositionally biased region" description="Polar residues" evidence="1">
    <location>
        <begin position="172"/>
        <end position="208"/>
    </location>
</feature>
<keyword evidence="3" id="KW-1185">Reference proteome</keyword>